<keyword evidence="1" id="KW-1133">Transmembrane helix</keyword>
<dbReference type="Proteomes" id="UP000321787">
    <property type="component" value="Unassembled WGS sequence"/>
</dbReference>
<dbReference type="Pfam" id="PF07963">
    <property type="entry name" value="N_methyl"/>
    <property type="match status" value="1"/>
</dbReference>
<dbReference type="NCBIfam" id="TIGR02532">
    <property type="entry name" value="IV_pilin_GFxxxE"/>
    <property type="match status" value="1"/>
</dbReference>
<dbReference type="EMBL" id="BJTZ01000016">
    <property type="protein sequence ID" value="GEK14506.1"/>
    <property type="molecule type" value="Genomic_DNA"/>
</dbReference>
<dbReference type="PROSITE" id="PS00409">
    <property type="entry name" value="PROKAR_NTER_METHYL"/>
    <property type="match status" value="1"/>
</dbReference>
<gene>
    <name evidence="2" type="primary">mshD</name>
    <name evidence="2" type="ORF">AFI02nite_25420</name>
    <name evidence="3" type="ORF">GNP88_00180</name>
</gene>
<evidence type="ECO:0000313" key="2">
    <source>
        <dbReference type="EMBL" id="GEK14506.1"/>
    </source>
</evidence>
<feature type="transmembrane region" description="Helical" evidence="1">
    <location>
        <begin position="12"/>
        <end position="35"/>
    </location>
</feature>
<keyword evidence="1" id="KW-0812">Transmembrane</keyword>
<evidence type="ECO:0000313" key="5">
    <source>
        <dbReference type="Proteomes" id="UP000448038"/>
    </source>
</evidence>
<evidence type="ECO:0000313" key="4">
    <source>
        <dbReference type="Proteomes" id="UP000321787"/>
    </source>
</evidence>
<sequence>MKGGLNTQKGLTLIESIVGIVILGFALSVLVSGVFTSSSTSHKATYQAQAATLGHSVVTDILSRQFDENSDPNGGKYRCGEKNGSGTLINCSSNLGRNGVETIAATFNDVDDFIGCWGEASVCSSTSLPQYQLGDLIGASNADEYKNFTVEIAVNYSNVDGSNTVITPYKLIRVTLYGSNHAKYSFSAYRGNY</sequence>
<dbReference type="AlphaFoldDB" id="A0A510UIW1"/>
<keyword evidence="1" id="KW-0472">Membrane</keyword>
<evidence type="ECO:0000313" key="3">
    <source>
        <dbReference type="EMBL" id="MUK47607.1"/>
    </source>
</evidence>
<reference evidence="2 4" key="1">
    <citation type="submission" date="2019-07" db="EMBL/GenBank/DDBJ databases">
        <title>Whole genome shotgun sequence of Aliivibrio fischeri NBRC 101058.</title>
        <authorList>
            <person name="Hosoyama A."/>
            <person name="Uohara A."/>
            <person name="Ohji S."/>
            <person name="Ichikawa N."/>
        </authorList>
    </citation>
    <scope>NUCLEOTIDE SEQUENCE [LARGE SCALE GENOMIC DNA]</scope>
    <source>
        <strain evidence="2 4">NBRC 101058</strain>
    </source>
</reference>
<evidence type="ECO:0000256" key="1">
    <source>
        <dbReference type="SAM" id="Phobius"/>
    </source>
</evidence>
<comment type="caution">
    <text evidence="2">The sequence shown here is derived from an EMBL/GenBank/DDBJ whole genome shotgun (WGS) entry which is preliminary data.</text>
</comment>
<dbReference type="Proteomes" id="UP000448038">
    <property type="component" value="Unassembled WGS sequence"/>
</dbReference>
<dbReference type="RefSeq" id="WP_146864842.1">
    <property type="nucleotide sequence ID" value="NZ_BJTZ01000016.1"/>
</dbReference>
<dbReference type="EMBL" id="WOBN01000001">
    <property type="protein sequence ID" value="MUK47607.1"/>
    <property type="molecule type" value="Genomic_DNA"/>
</dbReference>
<protein>
    <submittedName>
        <fullName evidence="2">MSHA biogenesis protein MshD</fullName>
    </submittedName>
    <submittedName>
        <fullName evidence="3">Prepilin-type N-terminal cleavage/methylation domain-containing protein</fullName>
    </submittedName>
</protein>
<proteinExistence type="predicted"/>
<organism evidence="2 4">
    <name type="scientific">Aliivibrio fischeri</name>
    <name type="common">Vibrio fischeri</name>
    <dbReference type="NCBI Taxonomy" id="668"/>
    <lineage>
        <taxon>Bacteria</taxon>
        <taxon>Pseudomonadati</taxon>
        <taxon>Pseudomonadota</taxon>
        <taxon>Gammaproteobacteria</taxon>
        <taxon>Vibrionales</taxon>
        <taxon>Vibrionaceae</taxon>
        <taxon>Aliivibrio</taxon>
    </lineage>
</organism>
<reference evidence="3 5" key="2">
    <citation type="submission" date="2019-11" db="EMBL/GenBank/DDBJ databases">
        <title>Using colonization assays and comparative genomics to discover symbiosis behaviors and factors in Vibrio fischeri.</title>
        <authorList>
            <person name="Bongrand C."/>
            <person name="Moriano-Gutierrez S."/>
            <person name="Arevalo P."/>
            <person name="Mcfall-Ngai M."/>
            <person name="Visick K."/>
            <person name="Polz M.F."/>
            <person name="Ruby E.G."/>
        </authorList>
    </citation>
    <scope>NUCLEOTIDE SEQUENCE [LARGE SCALE GENOMIC DNA]</scope>
    <source>
        <strain evidence="5">emors.4.1</strain>
        <strain evidence="3">Emors.4.1</strain>
    </source>
</reference>
<accession>A0A510UIW1</accession>
<dbReference type="InterPro" id="IPR012902">
    <property type="entry name" value="N_methyl_site"/>
</dbReference>
<name>A0A510UIW1_ALIFS</name>